<dbReference type="Pfam" id="PF19583">
    <property type="entry name" value="ODP"/>
    <property type="match status" value="1"/>
</dbReference>
<organism evidence="2 3">
    <name type="scientific">Moraxella nonliquefaciens</name>
    <dbReference type="NCBI Taxonomy" id="478"/>
    <lineage>
        <taxon>Bacteria</taxon>
        <taxon>Pseudomonadati</taxon>
        <taxon>Pseudomonadota</taxon>
        <taxon>Gammaproteobacteria</taxon>
        <taxon>Moraxellales</taxon>
        <taxon>Moraxellaceae</taxon>
        <taxon>Moraxella</taxon>
    </lineage>
</organism>
<feature type="domain" description="Metallo-beta-lactamase" evidence="1">
    <location>
        <begin position="27"/>
        <end position="225"/>
    </location>
</feature>
<dbReference type="GO" id="GO:0016787">
    <property type="term" value="F:hydrolase activity"/>
    <property type="evidence" value="ECO:0007669"/>
    <property type="project" value="UniProtKB-KW"/>
</dbReference>
<dbReference type="InterPro" id="IPR045761">
    <property type="entry name" value="ODP_dom"/>
</dbReference>
<evidence type="ECO:0000259" key="1">
    <source>
        <dbReference type="SMART" id="SM00849"/>
    </source>
</evidence>
<dbReference type="SUPFAM" id="SSF56281">
    <property type="entry name" value="Metallo-hydrolase/oxidoreductase"/>
    <property type="match status" value="1"/>
</dbReference>
<dbReference type="InterPro" id="IPR036866">
    <property type="entry name" value="RibonucZ/Hydroxyglut_hydro"/>
</dbReference>
<dbReference type="OrthoDB" id="9768433at2"/>
<proteinExistence type="predicted"/>
<dbReference type="PANTHER" id="PTHR43041:SF1">
    <property type="entry name" value="METALLO-BETA-LACTAMASE DOMAIN-CONTAINING PROTEIN"/>
    <property type="match status" value="1"/>
</dbReference>
<dbReference type="AlphaFoldDB" id="A0A1B8PMW6"/>
<reference evidence="2 3" key="1">
    <citation type="submission" date="2016-06" db="EMBL/GenBank/DDBJ databases">
        <title>Draft genome of Moraxella nonliquefaciens CCUG 60284.</title>
        <authorList>
            <person name="Salva-Serra F."/>
            <person name="Engstrom-Jakobsson H."/>
            <person name="Thorell K."/>
            <person name="Gonzales-Siles L."/>
            <person name="Karlsson R."/>
            <person name="Boulund F."/>
            <person name="Engstrand L."/>
            <person name="Kristiansson E."/>
            <person name="Moore E."/>
        </authorList>
    </citation>
    <scope>NUCLEOTIDE SEQUENCE [LARGE SCALE GENOMIC DNA]</scope>
    <source>
        <strain evidence="2 3">CCUG 60284</strain>
    </source>
</reference>
<evidence type="ECO:0000313" key="2">
    <source>
        <dbReference type="EMBL" id="OBX52425.1"/>
    </source>
</evidence>
<dbReference type="SMART" id="SM00849">
    <property type="entry name" value="Lactamase_B"/>
    <property type="match status" value="1"/>
</dbReference>
<dbReference type="Gene3D" id="3.60.15.10">
    <property type="entry name" value="Ribonuclease Z/Hydroxyacylglutathione hydrolase-like"/>
    <property type="match status" value="1"/>
</dbReference>
<accession>A0A1B8PMW6</accession>
<evidence type="ECO:0000313" key="3">
    <source>
        <dbReference type="Proteomes" id="UP000092671"/>
    </source>
</evidence>
<comment type="caution">
    <text evidence="2">The sequence shown here is derived from an EMBL/GenBank/DDBJ whole genome shotgun (WGS) entry which is preliminary data.</text>
</comment>
<keyword evidence="2" id="KW-0378">Hydrolase</keyword>
<sequence length="271" mass="30360">MESHVLYNDGHHKCIAFSMPAEDESVPSNQFLIIDGKEAAIIDPGGDLTFTPLTLQITKFTSMDNIKYVIGSHQDPDILASMPRWLIHLQNTKLLIPTLWERFLPHYNSAFTKGRLHHGLSERLEGIPDGGGVYTLGDTQIMAIPAHFLHSVGNIQFYDPVSQILFSGDMGASLVGNSGIKVENFQTHIGSMLGFHQRYMASNKACRLWADSVRQLPVEMMVPQHGKRLEGRAIFDEFLDWIEKLSCGVDLIDEGTYDIKELMAMTKMNAI</sequence>
<name>A0A1B8PMW6_MORNO</name>
<dbReference type="Proteomes" id="UP000092671">
    <property type="component" value="Unassembled WGS sequence"/>
</dbReference>
<gene>
    <name evidence="2" type="ORF">A9Z60_01795</name>
</gene>
<protein>
    <submittedName>
        <fullName evidence="2">MBL fold metallo-hydrolase</fullName>
    </submittedName>
</protein>
<dbReference type="RefSeq" id="WP_066887932.1">
    <property type="nucleotide sequence ID" value="NZ_LZDN01000001.1"/>
</dbReference>
<dbReference type="InterPro" id="IPR001279">
    <property type="entry name" value="Metallo-B-lactamas"/>
</dbReference>
<dbReference type="PANTHER" id="PTHR43041">
    <property type="entry name" value="HYDROLASE, METALLO-BETA-LACTAMASE SUPERFAMILY"/>
    <property type="match status" value="1"/>
</dbReference>
<dbReference type="EMBL" id="LZDN01000001">
    <property type="protein sequence ID" value="OBX52425.1"/>
    <property type="molecule type" value="Genomic_DNA"/>
</dbReference>